<protein>
    <recommendedName>
        <fullName evidence="2">DUF6589 domain-containing protein</fullName>
    </recommendedName>
</protein>
<evidence type="ECO:0000313" key="4">
    <source>
        <dbReference type="Proteomes" id="UP001215598"/>
    </source>
</evidence>
<accession>A0AAD7NUR7</accession>
<evidence type="ECO:0000256" key="1">
    <source>
        <dbReference type="SAM" id="MobiDB-lite"/>
    </source>
</evidence>
<feature type="compositionally biased region" description="Low complexity" evidence="1">
    <location>
        <begin position="34"/>
        <end position="49"/>
    </location>
</feature>
<evidence type="ECO:0000259" key="2">
    <source>
        <dbReference type="Pfam" id="PF20231"/>
    </source>
</evidence>
<comment type="caution">
    <text evidence="3">The sequence shown here is derived from an EMBL/GenBank/DDBJ whole genome shotgun (WGS) entry which is preliminary data.</text>
</comment>
<proteinExistence type="predicted"/>
<dbReference type="AlphaFoldDB" id="A0AAD7NUR7"/>
<feature type="region of interest" description="Disordered" evidence="1">
    <location>
        <begin position="175"/>
        <end position="197"/>
    </location>
</feature>
<name>A0AAD7NUR7_9AGAR</name>
<dbReference type="Pfam" id="PF20231">
    <property type="entry name" value="DUF6589"/>
    <property type="match status" value="1"/>
</dbReference>
<organism evidence="3 4">
    <name type="scientific">Mycena metata</name>
    <dbReference type="NCBI Taxonomy" id="1033252"/>
    <lineage>
        <taxon>Eukaryota</taxon>
        <taxon>Fungi</taxon>
        <taxon>Dikarya</taxon>
        <taxon>Basidiomycota</taxon>
        <taxon>Agaricomycotina</taxon>
        <taxon>Agaricomycetes</taxon>
        <taxon>Agaricomycetidae</taxon>
        <taxon>Agaricales</taxon>
        <taxon>Marasmiineae</taxon>
        <taxon>Mycenaceae</taxon>
        <taxon>Mycena</taxon>
    </lineage>
</organism>
<feature type="region of interest" description="Disordered" evidence="1">
    <location>
        <begin position="642"/>
        <end position="709"/>
    </location>
</feature>
<gene>
    <name evidence="3" type="ORF">B0H16DRAFT_1757012</name>
</gene>
<evidence type="ECO:0000313" key="3">
    <source>
        <dbReference type="EMBL" id="KAJ7775506.1"/>
    </source>
</evidence>
<feature type="region of interest" description="Disordered" evidence="1">
    <location>
        <begin position="32"/>
        <end position="55"/>
    </location>
</feature>
<dbReference type="EMBL" id="JARKIB010000010">
    <property type="protein sequence ID" value="KAJ7775506.1"/>
    <property type="molecule type" value="Genomic_DNA"/>
</dbReference>
<reference evidence="3" key="1">
    <citation type="submission" date="2023-03" db="EMBL/GenBank/DDBJ databases">
        <title>Massive genome expansion in bonnet fungi (Mycena s.s.) driven by repeated elements and novel gene families across ecological guilds.</title>
        <authorList>
            <consortium name="Lawrence Berkeley National Laboratory"/>
            <person name="Harder C.B."/>
            <person name="Miyauchi S."/>
            <person name="Viragh M."/>
            <person name="Kuo A."/>
            <person name="Thoen E."/>
            <person name="Andreopoulos B."/>
            <person name="Lu D."/>
            <person name="Skrede I."/>
            <person name="Drula E."/>
            <person name="Henrissat B."/>
            <person name="Morin E."/>
            <person name="Kohler A."/>
            <person name="Barry K."/>
            <person name="LaButti K."/>
            <person name="Morin E."/>
            <person name="Salamov A."/>
            <person name="Lipzen A."/>
            <person name="Mereny Z."/>
            <person name="Hegedus B."/>
            <person name="Baldrian P."/>
            <person name="Stursova M."/>
            <person name="Weitz H."/>
            <person name="Taylor A."/>
            <person name="Grigoriev I.V."/>
            <person name="Nagy L.G."/>
            <person name="Martin F."/>
            <person name="Kauserud H."/>
        </authorList>
    </citation>
    <scope>NUCLEOTIDE SEQUENCE</scope>
    <source>
        <strain evidence="3">CBHHK182m</strain>
    </source>
</reference>
<feature type="region of interest" description="Disordered" evidence="1">
    <location>
        <begin position="879"/>
        <end position="919"/>
    </location>
</feature>
<feature type="compositionally biased region" description="Basic and acidic residues" evidence="1">
    <location>
        <begin position="643"/>
        <end position="659"/>
    </location>
</feature>
<feature type="region of interest" description="Disordered" evidence="1">
    <location>
        <begin position="1"/>
        <end position="20"/>
    </location>
</feature>
<dbReference type="InterPro" id="IPR046496">
    <property type="entry name" value="DUF6589"/>
</dbReference>
<sequence>MDNNTPAPPSTRHWKPTPAPLPVPMLESILARGTSSSTSTVPHTSVSSTQERLRGRKHTHFQKIDTVLKTWGFKSVGEFLATLFHPRIRGKDKRTRAHRQAVAIFLQGRTAVAMADIIPLIYNHHKSRPRKRETEQRAAAFSPHKPLEDIRPAATCLSAWATRLVGDAAHSRIGKMSRKSRDNVRGRRHLRASSNGRTEGTRVVEWEDVEFTMEDLAQQYQSEDELIWYLTECFAASRKNGKVIVKKIRPHPVIQVGAISAFITARNQYASGDIGLPIGIWLFACQAHVDIKHILCRFGYSVSDSTARRTIRSMTLRSLRDLREKVCAATAREEVEYGKVSDNCQRYTLVCEHGIGRENELKVGTACTAFRLDDCAPGAFRADDHIRRVVAQERQRMTTEDVYKDINWVHIDGVAELHFVRVLANFCPHLNHLLPAISTLFRTKFAKHRLTPCKKELQALGPNSERELENKGYYDGFMDFDKQMGVEPDKSDNLLSLNCGDGAAHAMLMRLKKLMATTKNIYQSLRNAISNPEVFHTRATKLNYFGPAASSDPSSLSRASNAANMKRPTDLKKCDFYPTSRSMTLIWEAQVLDCWRLILGCENDLISHFDQLAENDASPTLEDLLKHGSVLRARYASQPAYKRSLDKEEHDKASSEVKVPDGSPWTSPCAPDTCINEDAETPDAADPPLEATPGKKKSADSPQTHIESSEFDGDRVLSNSILFLMECGWWAELNYAIPEGNIGRVLEVFKILIFEFGGTANQNYMGMVYSITTSSIWMVALEISWSVNMTQEWFNRWLEEMAGKRGGEFDESYYREIIAPNVWHFLQMRENMESSFALKRRGKSHTSPHLGWIMSCDWYEREEFEVMAREEFEVMADEFCGPETMLEESEDEEPESEDPGSESEGGEGDSDAESVSERE</sequence>
<dbReference type="Proteomes" id="UP001215598">
    <property type="component" value="Unassembled WGS sequence"/>
</dbReference>
<keyword evidence="4" id="KW-1185">Reference proteome</keyword>
<feature type="compositionally biased region" description="Acidic residues" evidence="1">
    <location>
        <begin position="885"/>
        <end position="919"/>
    </location>
</feature>
<feature type="domain" description="DUF6589" evidence="2">
    <location>
        <begin position="393"/>
        <end position="845"/>
    </location>
</feature>